<evidence type="ECO:0000313" key="1">
    <source>
        <dbReference type="EMBL" id="GAH66594.1"/>
    </source>
</evidence>
<reference evidence="1" key="1">
    <citation type="journal article" date="2014" name="Front. Microbiol.">
        <title>High frequency of phylogenetically diverse reductive dehalogenase-homologous genes in deep subseafloor sedimentary metagenomes.</title>
        <authorList>
            <person name="Kawai M."/>
            <person name="Futagami T."/>
            <person name="Toyoda A."/>
            <person name="Takaki Y."/>
            <person name="Nishi S."/>
            <person name="Hori S."/>
            <person name="Arai W."/>
            <person name="Tsubouchi T."/>
            <person name="Morono Y."/>
            <person name="Uchiyama I."/>
            <person name="Ito T."/>
            <person name="Fujiyama A."/>
            <person name="Inagaki F."/>
            <person name="Takami H."/>
        </authorList>
    </citation>
    <scope>NUCLEOTIDE SEQUENCE</scope>
    <source>
        <strain evidence="1">Expedition CK06-06</strain>
    </source>
</reference>
<protein>
    <submittedName>
        <fullName evidence="1">Uncharacterized protein</fullName>
    </submittedName>
</protein>
<organism evidence="1">
    <name type="scientific">marine sediment metagenome</name>
    <dbReference type="NCBI Taxonomy" id="412755"/>
    <lineage>
        <taxon>unclassified sequences</taxon>
        <taxon>metagenomes</taxon>
        <taxon>ecological metagenomes</taxon>
    </lineage>
</organism>
<sequence length="56" mass="6311">MDNDKKELCTIRIMFPVESDEQALNAKKQIAEALKGIEDVQIHFAIMPTPTRPPMG</sequence>
<dbReference type="AlphaFoldDB" id="X1IKF9"/>
<comment type="caution">
    <text evidence="1">The sequence shown here is derived from an EMBL/GenBank/DDBJ whole genome shotgun (WGS) entry which is preliminary data.</text>
</comment>
<proteinExistence type="predicted"/>
<dbReference type="EMBL" id="BARU01029410">
    <property type="protein sequence ID" value="GAH66594.1"/>
    <property type="molecule type" value="Genomic_DNA"/>
</dbReference>
<accession>X1IKF9</accession>
<name>X1IKF9_9ZZZZ</name>
<gene>
    <name evidence="1" type="ORF">S03H2_46787</name>
</gene>